<comment type="caution">
    <text evidence="1">The sequence shown here is derived from an EMBL/GenBank/DDBJ whole genome shotgun (WGS) entry which is preliminary data.</text>
</comment>
<evidence type="ECO:0000313" key="1">
    <source>
        <dbReference type="EMBL" id="PHT61529.1"/>
    </source>
</evidence>
<dbReference type="PANTHER" id="PTHR47188">
    <property type="entry name" value="PROTEIN TAR1"/>
    <property type="match status" value="1"/>
</dbReference>
<dbReference type="AlphaFoldDB" id="A0A2G2XVR5"/>
<protein>
    <submittedName>
        <fullName evidence="1">Uncharacterized protein</fullName>
    </submittedName>
</protein>
<evidence type="ECO:0000313" key="2">
    <source>
        <dbReference type="Proteomes" id="UP000222542"/>
    </source>
</evidence>
<reference evidence="1 2" key="1">
    <citation type="journal article" date="2014" name="Nat. Genet.">
        <title>Genome sequence of the hot pepper provides insights into the evolution of pungency in Capsicum species.</title>
        <authorList>
            <person name="Kim S."/>
            <person name="Park M."/>
            <person name="Yeom S.I."/>
            <person name="Kim Y.M."/>
            <person name="Lee J.M."/>
            <person name="Lee H.A."/>
            <person name="Seo E."/>
            <person name="Choi J."/>
            <person name="Cheong K."/>
            <person name="Kim K.T."/>
            <person name="Jung K."/>
            <person name="Lee G.W."/>
            <person name="Oh S.K."/>
            <person name="Bae C."/>
            <person name="Kim S.B."/>
            <person name="Lee H.Y."/>
            <person name="Kim S.Y."/>
            <person name="Kim M.S."/>
            <person name="Kang B.C."/>
            <person name="Jo Y.D."/>
            <person name="Yang H.B."/>
            <person name="Jeong H.J."/>
            <person name="Kang W.H."/>
            <person name="Kwon J.K."/>
            <person name="Shin C."/>
            <person name="Lim J.Y."/>
            <person name="Park J.H."/>
            <person name="Huh J.H."/>
            <person name="Kim J.S."/>
            <person name="Kim B.D."/>
            <person name="Cohen O."/>
            <person name="Paran I."/>
            <person name="Suh M.C."/>
            <person name="Lee S.B."/>
            <person name="Kim Y.K."/>
            <person name="Shin Y."/>
            <person name="Noh S.J."/>
            <person name="Park J."/>
            <person name="Seo Y.S."/>
            <person name="Kwon S.Y."/>
            <person name="Kim H.A."/>
            <person name="Park J.M."/>
            <person name="Kim H.J."/>
            <person name="Choi S.B."/>
            <person name="Bosland P.W."/>
            <person name="Reeves G."/>
            <person name="Jo S.H."/>
            <person name="Lee B.W."/>
            <person name="Cho H.T."/>
            <person name="Choi H.S."/>
            <person name="Lee M.S."/>
            <person name="Yu Y."/>
            <person name="Do Choi Y."/>
            <person name="Park B.S."/>
            <person name="van Deynze A."/>
            <person name="Ashrafi H."/>
            <person name="Hill T."/>
            <person name="Kim W.T."/>
            <person name="Pai H.S."/>
            <person name="Ahn H.K."/>
            <person name="Yeam I."/>
            <person name="Giovannoni J.J."/>
            <person name="Rose J.K."/>
            <person name="Sorensen I."/>
            <person name="Lee S.J."/>
            <person name="Kim R.W."/>
            <person name="Choi I.Y."/>
            <person name="Choi B.S."/>
            <person name="Lim J.S."/>
            <person name="Lee Y.H."/>
            <person name="Choi D."/>
        </authorList>
    </citation>
    <scope>NUCLEOTIDE SEQUENCE [LARGE SCALE GENOMIC DNA]</scope>
    <source>
        <strain evidence="2">cv. CM334</strain>
    </source>
</reference>
<sequence length="314" mass="34650">MQFGTITRFLIHPALPVLLTKNGPLGALDSVARLDKAVASPAPKSDERLACQYRCGPPPEFPLAFPQSGIVHYLSCPNRYAHTRTLLRRSRPVGGAPLVGIPPISFLIAYGFTRPLTRTHVRLLGLFFKMGQMGIPQARFYSARMSKHARGTRFLPQSRIQCFTIVSRARALAAPPIHVVLRSESISELARPHSISDRGALPAPILFPPNNFKHSLTLFKFLFIFPLRYLFAIDLSPRVIPPDLGSQSKCLIAKDSQSPDARRDIAATTKIVEIQPPLAITSINMDSHLGQLRARGAWEESIRPTTTASPIIKA</sequence>
<accession>A0A2G2XVR5</accession>
<organism evidence="1 2">
    <name type="scientific">Capsicum annuum</name>
    <name type="common">Capsicum pepper</name>
    <dbReference type="NCBI Taxonomy" id="4072"/>
    <lineage>
        <taxon>Eukaryota</taxon>
        <taxon>Viridiplantae</taxon>
        <taxon>Streptophyta</taxon>
        <taxon>Embryophyta</taxon>
        <taxon>Tracheophyta</taxon>
        <taxon>Spermatophyta</taxon>
        <taxon>Magnoliopsida</taxon>
        <taxon>eudicotyledons</taxon>
        <taxon>Gunneridae</taxon>
        <taxon>Pentapetalae</taxon>
        <taxon>asterids</taxon>
        <taxon>lamiids</taxon>
        <taxon>Solanales</taxon>
        <taxon>Solanaceae</taxon>
        <taxon>Solanoideae</taxon>
        <taxon>Capsiceae</taxon>
        <taxon>Capsicum</taxon>
    </lineage>
</organism>
<gene>
    <name evidence="1" type="ORF">T459_34627</name>
</gene>
<dbReference type="EMBL" id="AYRZ02000142">
    <property type="protein sequence ID" value="PHT61529.1"/>
    <property type="molecule type" value="Genomic_DNA"/>
</dbReference>
<dbReference type="GO" id="GO:0043457">
    <property type="term" value="P:regulation of cellular respiration"/>
    <property type="evidence" value="ECO:0007669"/>
    <property type="project" value="InterPro"/>
</dbReference>
<name>A0A2G2XVR5_CAPAN</name>
<proteinExistence type="predicted"/>
<dbReference type="Gramene" id="PHT61529">
    <property type="protein sequence ID" value="PHT61529"/>
    <property type="gene ID" value="T459_34627"/>
</dbReference>
<dbReference type="Proteomes" id="UP000222542">
    <property type="component" value="Unassembled WGS sequence"/>
</dbReference>
<reference evidence="1 2" key="2">
    <citation type="journal article" date="2017" name="Genome Biol.">
        <title>New reference genome sequences of hot pepper reveal the massive evolution of plant disease-resistance genes by retroduplication.</title>
        <authorList>
            <person name="Kim S."/>
            <person name="Park J."/>
            <person name="Yeom S.I."/>
            <person name="Kim Y.M."/>
            <person name="Seo E."/>
            <person name="Kim K.T."/>
            <person name="Kim M.S."/>
            <person name="Lee J.M."/>
            <person name="Cheong K."/>
            <person name="Shin H.S."/>
            <person name="Kim S.B."/>
            <person name="Han K."/>
            <person name="Lee J."/>
            <person name="Park M."/>
            <person name="Lee H.A."/>
            <person name="Lee H.Y."/>
            <person name="Lee Y."/>
            <person name="Oh S."/>
            <person name="Lee J.H."/>
            <person name="Choi E."/>
            <person name="Choi E."/>
            <person name="Lee S.E."/>
            <person name="Jeon J."/>
            <person name="Kim H."/>
            <person name="Choi G."/>
            <person name="Song H."/>
            <person name="Lee J."/>
            <person name="Lee S.C."/>
            <person name="Kwon J.K."/>
            <person name="Lee H.Y."/>
            <person name="Koo N."/>
            <person name="Hong Y."/>
            <person name="Kim R.W."/>
            <person name="Kang W.H."/>
            <person name="Huh J.H."/>
            <person name="Kang B.C."/>
            <person name="Yang T.J."/>
            <person name="Lee Y.H."/>
            <person name="Bennetzen J.L."/>
            <person name="Choi D."/>
        </authorList>
    </citation>
    <scope>NUCLEOTIDE SEQUENCE [LARGE SCALE GENOMIC DNA]</scope>
    <source>
        <strain evidence="2">cv. CM334</strain>
    </source>
</reference>
<keyword evidence="2" id="KW-1185">Reference proteome</keyword>
<dbReference type="PANTHER" id="PTHR47188:SF1">
    <property type="entry name" value="PROTEIN TAR1"/>
    <property type="match status" value="1"/>
</dbReference>
<dbReference type="InterPro" id="IPR044792">
    <property type="entry name" value="TAR1"/>
</dbReference>